<dbReference type="EMBL" id="UYJE01000045">
    <property type="protein sequence ID" value="VDH89487.1"/>
    <property type="molecule type" value="Genomic_DNA"/>
</dbReference>
<accession>A0A8B6BF47</accession>
<sequence>MRDTTPCVQLEIKFNEHDINTYDAKECRYKKCDTILLHELSLCSIHTVTENGQVYKPLRCLNANTLQDFVSSGSLTKIVEKVICEDYSKSKIPSGKHSVDVVLNIDLSMENSIAVKEYTTKTNEASSNVITVNKTFIMKEMDSLIALEVLRRSHCNTSHISGDRLQKLPFIIKILENEPEKYLDDLLKGLQEEKAMKGLCLRLQNSRKIFSVNIAHKDLVANLLQHYYDDVVKILKVDELYQLLIDELKERKIISQLDEEGPISTTKDKDLEENVYNLITTVIRKGRNAMLNFVDILLKNDQEVIAFKLLEKVPNQNSKEKRAQFLLIPYGERTKLYKILFESPLF</sequence>
<reference evidence="2" key="1">
    <citation type="submission" date="2018-11" db="EMBL/GenBank/DDBJ databases">
        <authorList>
            <person name="Alioto T."/>
            <person name="Alioto T."/>
        </authorList>
    </citation>
    <scope>NUCLEOTIDE SEQUENCE</scope>
</reference>
<dbReference type="InterPro" id="IPR001315">
    <property type="entry name" value="CARD"/>
</dbReference>
<keyword evidence="3" id="KW-1185">Reference proteome</keyword>
<dbReference type="OrthoDB" id="10669898at2759"/>
<dbReference type="PROSITE" id="PS50209">
    <property type="entry name" value="CARD"/>
    <property type="match status" value="1"/>
</dbReference>
<gene>
    <name evidence="2" type="ORF">MGAL_10B018849</name>
</gene>
<evidence type="ECO:0000259" key="1">
    <source>
        <dbReference type="PROSITE" id="PS50209"/>
    </source>
</evidence>
<name>A0A8B6BF47_MYTGA</name>
<dbReference type="Proteomes" id="UP000596742">
    <property type="component" value="Unassembled WGS sequence"/>
</dbReference>
<dbReference type="SUPFAM" id="SSF47986">
    <property type="entry name" value="DEATH domain"/>
    <property type="match status" value="1"/>
</dbReference>
<proteinExistence type="predicted"/>
<feature type="domain" description="CARD" evidence="1">
    <location>
        <begin position="216"/>
        <end position="312"/>
    </location>
</feature>
<evidence type="ECO:0000313" key="2">
    <source>
        <dbReference type="EMBL" id="VDH89487.1"/>
    </source>
</evidence>
<dbReference type="AlphaFoldDB" id="A0A8B6BF47"/>
<dbReference type="InterPro" id="IPR011029">
    <property type="entry name" value="DEATH-like_dom_sf"/>
</dbReference>
<organism evidence="2 3">
    <name type="scientific">Mytilus galloprovincialis</name>
    <name type="common">Mediterranean mussel</name>
    <dbReference type="NCBI Taxonomy" id="29158"/>
    <lineage>
        <taxon>Eukaryota</taxon>
        <taxon>Metazoa</taxon>
        <taxon>Spiralia</taxon>
        <taxon>Lophotrochozoa</taxon>
        <taxon>Mollusca</taxon>
        <taxon>Bivalvia</taxon>
        <taxon>Autobranchia</taxon>
        <taxon>Pteriomorphia</taxon>
        <taxon>Mytilida</taxon>
        <taxon>Mytiloidea</taxon>
        <taxon>Mytilidae</taxon>
        <taxon>Mytilinae</taxon>
        <taxon>Mytilus</taxon>
    </lineage>
</organism>
<dbReference type="GO" id="GO:0042981">
    <property type="term" value="P:regulation of apoptotic process"/>
    <property type="evidence" value="ECO:0007669"/>
    <property type="project" value="InterPro"/>
</dbReference>
<protein>
    <recommendedName>
        <fullName evidence="1">CARD domain-containing protein</fullName>
    </recommendedName>
</protein>
<comment type="caution">
    <text evidence="2">The sequence shown here is derived from an EMBL/GenBank/DDBJ whole genome shotgun (WGS) entry which is preliminary data.</text>
</comment>
<evidence type="ECO:0000313" key="3">
    <source>
        <dbReference type="Proteomes" id="UP000596742"/>
    </source>
</evidence>
<dbReference type="Gene3D" id="1.10.533.10">
    <property type="entry name" value="Death Domain, Fas"/>
    <property type="match status" value="1"/>
</dbReference>